<dbReference type="PANTHER" id="PTHR43127">
    <property type="entry name" value="DEVELOPMENTALLY-REGULATED GTP-BINDING PROTEIN 2"/>
    <property type="match status" value="1"/>
</dbReference>
<dbReference type="Pfam" id="PF01926">
    <property type="entry name" value="MMR_HSR1"/>
    <property type="match status" value="1"/>
</dbReference>
<evidence type="ECO:0000256" key="1">
    <source>
        <dbReference type="SAM" id="Coils"/>
    </source>
</evidence>
<dbReference type="GO" id="GO:0003924">
    <property type="term" value="F:GTPase activity"/>
    <property type="evidence" value="ECO:0007669"/>
    <property type="project" value="InterPro"/>
</dbReference>
<dbReference type="PROSITE" id="PS51880">
    <property type="entry name" value="TGS"/>
    <property type="match status" value="1"/>
</dbReference>
<dbReference type="InterPro" id="IPR006073">
    <property type="entry name" value="GTP-bd"/>
</dbReference>
<dbReference type="InterPro" id="IPR012676">
    <property type="entry name" value="TGS-like"/>
</dbReference>
<feature type="domain" description="TGS" evidence="2">
    <location>
        <begin position="257"/>
        <end position="331"/>
    </location>
</feature>
<dbReference type="EMBL" id="JACEFB010000009">
    <property type="protein sequence ID" value="MBA2226974.1"/>
    <property type="molecule type" value="Genomic_DNA"/>
</dbReference>
<proteinExistence type="predicted"/>
<gene>
    <name evidence="3" type="ORF">H0921_12455</name>
</gene>
<dbReference type="PRINTS" id="PR00326">
    <property type="entry name" value="GTP1OBG"/>
</dbReference>
<reference evidence="3 4" key="1">
    <citation type="submission" date="2020-07" db="EMBL/GenBank/DDBJ databases">
        <title>Thermogemmata thermophila gen. nov., sp. nov., a novel moderate thermophilic planctomycete from a Kamchatka hot spring.</title>
        <authorList>
            <person name="Elcheninov A.G."/>
            <person name="Podosokorskaya O.A."/>
            <person name="Kovaleva O.L."/>
            <person name="Novikov A."/>
            <person name="Bonch-Osmolovskaya E.A."/>
            <person name="Toshchakov S.V."/>
            <person name="Kublanov I.V."/>
        </authorList>
    </citation>
    <scope>NUCLEOTIDE SEQUENCE [LARGE SCALE GENOMIC DNA]</scope>
    <source>
        <strain evidence="3 4">2918</strain>
    </source>
</reference>
<evidence type="ECO:0000259" key="2">
    <source>
        <dbReference type="PROSITE" id="PS51880"/>
    </source>
</evidence>
<accession>A0A7V9ACF5</accession>
<dbReference type="Gene3D" id="3.40.50.300">
    <property type="entry name" value="P-loop containing nucleotide triphosphate hydrolases"/>
    <property type="match status" value="1"/>
</dbReference>
<dbReference type="SUPFAM" id="SSF52540">
    <property type="entry name" value="P-loop containing nucleoside triphosphate hydrolases"/>
    <property type="match status" value="1"/>
</dbReference>
<dbReference type="Pfam" id="PF02824">
    <property type="entry name" value="TGS"/>
    <property type="match status" value="1"/>
</dbReference>
<feature type="coiled-coil region" evidence="1">
    <location>
        <begin position="39"/>
        <end position="66"/>
    </location>
</feature>
<keyword evidence="4" id="KW-1185">Reference proteome</keyword>
<dbReference type="InterPro" id="IPR045001">
    <property type="entry name" value="DRG"/>
</dbReference>
<dbReference type="InterPro" id="IPR012675">
    <property type="entry name" value="Beta-grasp_dom_sf"/>
</dbReference>
<dbReference type="RefSeq" id="WP_194538571.1">
    <property type="nucleotide sequence ID" value="NZ_JACEFB010000009.1"/>
</dbReference>
<name>A0A7V9ACF5_9BACT</name>
<dbReference type="Gene3D" id="3.10.20.30">
    <property type="match status" value="1"/>
</dbReference>
<comment type="caution">
    <text evidence="3">The sequence shown here is derived from an EMBL/GenBank/DDBJ whole genome shotgun (WGS) entry which is preliminary data.</text>
</comment>
<dbReference type="InterPro" id="IPR004095">
    <property type="entry name" value="TGS"/>
</dbReference>
<evidence type="ECO:0000313" key="3">
    <source>
        <dbReference type="EMBL" id="MBA2226974.1"/>
    </source>
</evidence>
<organism evidence="3 4">
    <name type="scientific">Thermogemmata fonticola</name>
    <dbReference type="NCBI Taxonomy" id="2755323"/>
    <lineage>
        <taxon>Bacteria</taxon>
        <taxon>Pseudomonadati</taxon>
        <taxon>Planctomycetota</taxon>
        <taxon>Planctomycetia</taxon>
        <taxon>Gemmatales</taxon>
        <taxon>Gemmataceae</taxon>
        <taxon>Thermogemmata</taxon>
    </lineage>
</organism>
<dbReference type="AlphaFoldDB" id="A0A7V9ACF5"/>
<sequence>MAVNLPPQYHEAEERFRKAKGPEEKLAALREMWVLLPKHKASEKLQADLKRRISELTDQIEQARTAPKRSGGTVHKIPRQGAGQVVLLGPPNSGKSRLLAALTQATPVVAPYPFSTREPLPGMMDYEDVRIQLVDLPPISADHYDHFLTDITRGADAALLFLDLSDDDGPPATQAVIDRLRQARRHLVPPGAPPPEDPAHYALPTLLVATKADDPAADIRLALAREVFDDTYPWQTISAERGEGLSELRQAIFRLLDVIRVYGKEPGQPPDRSSPFTLRRGSTVADLAEHIHRELGEKVKAARVWGSAAFAGQTVGRDYVLQDRDVVELQV</sequence>
<evidence type="ECO:0000313" key="4">
    <source>
        <dbReference type="Proteomes" id="UP000542342"/>
    </source>
</evidence>
<dbReference type="Proteomes" id="UP000542342">
    <property type="component" value="Unassembled WGS sequence"/>
</dbReference>
<dbReference type="SUPFAM" id="SSF81271">
    <property type="entry name" value="TGS-like"/>
    <property type="match status" value="1"/>
</dbReference>
<dbReference type="InterPro" id="IPR027417">
    <property type="entry name" value="P-loop_NTPase"/>
</dbReference>
<keyword evidence="1" id="KW-0175">Coiled coil</keyword>
<protein>
    <submittedName>
        <fullName evidence="3">TGS domain-containing protein</fullName>
    </submittedName>
</protein>
<dbReference type="GO" id="GO:0005525">
    <property type="term" value="F:GTP binding"/>
    <property type="evidence" value="ECO:0007669"/>
    <property type="project" value="InterPro"/>
</dbReference>